<dbReference type="PANTHER" id="PTHR24376">
    <property type="entry name" value="ZINC FINGER PROTEIN"/>
    <property type="match status" value="1"/>
</dbReference>
<dbReference type="Proteomes" id="UP000277212">
    <property type="component" value="Unassembled WGS sequence"/>
</dbReference>
<dbReference type="InterPro" id="IPR036236">
    <property type="entry name" value="Znf_C2H2_sf"/>
</dbReference>
<dbReference type="Pfam" id="PF12874">
    <property type="entry name" value="zf-met"/>
    <property type="match status" value="1"/>
</dbReference>
<dbReference type="GO" id="GO:0005634">
    <property type="term" value="C:nucleus"/>
    <property type="evidence" value="ECO:0007669"/>
    <property type="project" value="UniProtKB-SubCell"/>
</dbReference>
<dbReference type="PANTHER" id="PTHR24376:SF235">
    <property type="entry name" value="C2H2-TYPE DOMAIN-CONTAINING PROTEIN"/>
    <property type="match status" value="1"/>
</dbReference>
<evidence type="ECO:0000256" key="3">
    <source>
        <dbReference type="ARBA" id="ARBA00022737"/>
    </source>
</evidence>
<protein>
    <recommendedName>
        <fullName evidence="8">C2H2-type domain-containing protein</fullName>
    </recommendedName>
</protein>
<comment type="caution">
    <text evidence="9">The sequence shown here is derived from an EMBL/GenBank/DDBJ whole genome shotgun (WGS) entry which is preliminary data.</text>
</comment>
<feature type="domain" description="C2H2-type" evidence="8">
    <location>
        <begin position="35"/>
        <end position="60"/>
    </location>
</feature>
<proteinExistence type="predicted"/>
<dbReference type="SUPFAM" id="SSF57667">
    <property type="entry name" value="beta-beta-alpha zinc fingers"/>
    <property type="match status" value="1"/>
</dbReference>
<accession>A0A3M2SI11</accession>
<keyword evidence="5" id="KW-0862">Zinc</keyword>
<dbReference type="GO" id="GO:0008270">
    <property type="term" value="F:zinc ion binding"/>
    <property type="evidence" value="ECO:0007669"/>
    <property type="project" value="UniProtKB-KW"/>
</dbReference>
<keyword evidence="6" id="KW-0539">Nucleus</keyword>
<evidence type="ECO:0000259" key="8">
    <source>
        <dbReference type="PROSITE" id="PS50157"/>
    </source>
</evidence>
<organism evidence="9 10">
    <name type="scientific">Fusarium kuroshium</name>
    <dbReference type="NCBI Taxonomy" id="2010991"/>
    <lineage>
        <taxon>Eukaryota</taxon>
        <taxon>Fungi</taxon>
        <taxon>Dikarya</taxon>
        <taxon>Ascomycota</taxon>
        <taxon>Pezizomycotina</taxon>
        <taxon>Sordariomycetes</taxon>
        <taxon>Hypocreomycetidae</taxon>
        <taxon>Hypocreales</taxon>
        <taxon>Nectriaceae</taxon>
        <taxon>Fusarium</taxon>
        <taxon>Fusarium solani species complex</taxon>
    </lineage>
</organism>
<dbReference type="AlphaFoldDB" id="A0A3M2SI11"/>
<evidence type="ECO:0000256" key="5">
    <source>
        <dbReference type="ARBA" id="ARBA00022833"/>
    </source>
</evidence>
<feature type="domain" description="C2H2-type" evidence="8">
    <location>
        <begin position="110"/>
        <end position="137"/>
    </location>
</feature>
<dbReference type="EMBL" id="NKUJ01000036">
    <property type="protein sequence ID" value="RMJ17193.1"/>
    <property type="molecule type" value="Genomic_DNA"/>
</dbReference>
<dbReference type="PROSITE" id="PS00028">
    <property type="entry name" value="ZINC_FINGER_C2H2_1"/>
    <property type="match status" value="1"/>
</dbReference>
<dbReference type="SMART" id="SM00355">
    <property type="entry name" value="ZnF_C2H2"/>
    <property type="match status" value="5"/>
</dbReference>
<gene>
    <name evidence="9" type="ORF">CDV36_003166</name>
</gene>
<reference evidence="9 10" key="1">
    <citation type="submission" date="2017-06" db="EMBL/GenBank/DDBJ databases">
        <title>Comparative genomic analysis of Ambrosia Fusariam Clade fungi.</title>
        <authorList>
            <person name="Stajich J.E."/>
            <person name="Carrillo J."/>
            <person name="Kijimoto T."/>
            <person name="Eskalen A."/>
            <person name="O'Donnell K."/>
            <person name="Kasson M."/>
        </authorList>
    </citation>
    <scope>NUCLEOTIDE SEQUENCE [LARGE SCALE GENOMIC DNA]</scope>
    <source>
        <strain evidence="9">UCR3666</strain>
    </source>
</reference>
<dbReference type="InterPro" id="IPR013087">
    <property type="entry name" value="Znf_C2H2_type"/>
</dbReference>
<keyword evidence="4 7" id="KW-0863">Zinc-finger</keyword>
<dbReference type="PROSITE" id="PS50157">
    <property type="entry name" value="ZINC_FINGER_C2H2_2"/>
    <property type="match status" value="2"/>
</dbReference>
<evidence type="ECO:0000313" key="10">
    <source>
        <dbReference type="Proteomes" id="UP000277212"/>
    </source>
</evidence>
<dbReference type="OrthoDB" id="6105938at2759"/>
<keyword evidence="10" id="KW-1185">Reference proteome</keyword>
<sequence>MIPRSIKPPRTSILKPFPLQTQSWTTNDMGPQQVYECRRCQRQFPSQAAREQHIRDSTRHNICHICRVRDYEDADDLHDHLEEEHHFCVNCNEQFSTAGLLEQHDIDVHYLCSTCGRRFKSASNLNNHKITHAAKDIECAGCYRLFVSNSAMVLHLEAGTCPSEADNQTVHQLAFECRQSQYYYCDDPEYDYECPTCETPFRYMSGLLQHVENGPCDEDLSWHSPLAIFLRFIRARI</sequence>
<dbReference type="Gene3D" id="3.30.160.60">
    <property type="entry name" value="Classic Zinc Finger"/>
    <property type="match status" value="1"/>
</dbReference>
<dbReference type="Pfam" id="PF00096">
    <property type="entry name" value="zf-C2H2"/>
    <property type="match status" value="1"/>
</dbReference>
<comment type="subcellular location">
    <subcellularLocation>
        <location evidence="1">Nucleus</location>
    </subcellularLocation>
</comment>
<keyword evidence="3" id="KW-0677">Repeat</keyword>
<evidence type="ECO:0000313" key="9">
    <source>
        <dbReference type="EMBL" id="RMJ17193.1"/>
    </source>
</evidence>
<name>A0A3M2SI11_9HYPO</name>
<dbReference type="STRING" id="2010991.A0A3M2SI11"/>
<keyword evidence="2" id="KW-0479">Metal-binding</keyword>
<evidence type="ECO:0000256" key="2">
    <source>
        <dbReference type="ARBA" id="ARBA00022723"/>
    </source>
</evidence>
<evidence type="ECO:0000256" key="1">
    <source>
        <dbReference type="ARBA" id="ARBA00004123"/>
    </source>
</evidence>
<evidence type="ECO:0000256" key="4">
    <source>
        <dbReference type="ARBA" id="ARBA00022771"/>
    </source>
</evidence>
<evidence type="ECO:0000256" key="6">
    <source>
        <dbReference type="ARBA" id="ARBA00023242"/>
    </source>
</evidence>
<evidence type="ECO:0000256" key="7">
    <source>
        <dbReference type="PROSITE-ProRule" id="PRU00042"/>
    </source>
</evidence>